<dbReference type="AlphaFoldDB" id="A0A4Z0GRT1"/>
<dbReference type="SUPFAM" id="SSF46689">
    <property type="entry name" value="Homeodomain-like"/>
    <property type="match status" value="1"/>
</dbReference>
<dbReference type="GO" id="GO:0000976">
    <property type="term" value="F:transcription cis-regulatory region binding"/>
    <property type="evidence" value="ECO:0007669"/>
    <property type="project" value="TreeGrafter"/>
</dbReference>
<dbReference type="InterPro" id="IPR001647">
    <property type="entry name" value="HTH_TetR"/>
</dbReference>
<evidence type="ECO:0000259" key="5">
    <source>
        <dbReference type="PROSITE" id="PS50977"/>
    </source>
</evidence>
<dbReference type="OrthoDB" id="3210322at2"/>
<dbReference type="InterPro" id="IPR009057">
    <property type="entry name" value="Homeodomain-like_sf"/>
</dbReference>
<feature type="DNA-binding region" description="H-T-H motif" evidence="4">
    <location>
        <begin position="42"/>
        <end position="61"/>
    </location>
</feature>
<dbReference type="PRINTS" id="PR00455">
    <property type="entry name" value="HTHTETR"/>
</dbReference>
<keyword evidence="3" id="KW-0804">Transcription</keyword>
<reference evidence="6 7" key="1">
    <citation type="submission" date="2019-03" db="EMBL/GenBank/DDBJ databases">
        <authorList>
            <person name="Gonzalez-Pimentel J.L."/>
        </authorList>
    </citation>
    <scope>NUCLEOTIDE SEQUENCE [LARGE SCALE GENOMIC DNA]</scope>
    <source>
        <strain evidence="6 7">JCM 31289</strain>
    </source>
</reference>
<organism evidence="6 7">
    <name type="scientific">Streptomyces palmae</name>
    <dbReference type="NCBI Taxonomy" id="1701085"/>
    <lineage>
        <taxon>Bacteria</taxon>
        <taxon>Bacillati</taxon>
        <taxon>Actinomycetota</taxon>
        <taxon>Actinomycetes</taxon>
        <taxon>Kitasatosporales</taxon>
        <taxon>Streptomycetaceae</taxon>
        <taxon>Streptomyces</taxon>
    </lineage>
</organism>
<evidence type="ECO:0000256" key="1">
    <source>
        <dbReference type="ARBA" id="ARBA00023015"/>
    </source>
</evidence>
<keyword evidence="7" id="KW-1185">Reference proteome</keyword>
<evidence type="ECO:0000256" key="2">
    <source>
        <dbReference type="ARBA" id="ARBA00023125"/>
    </source>
</evidence>
<accession>A0A4Z0GRT1</accession>
<dbReference type="PANTHER" id="PTHR30055:SF234">
    <property type="entry name" value="HTH-TYPE TRANSCRIPTIONAL REGULATOR BETI"/>
    <property type="match status" value="1"/>
</dbReference>
<evidence type="ECO:0000256" key="4">
    <source>
        <dbReference type="PROSITE-ProRule" id="PRU00335"/>
    </source>
</evidence>
<evidence type="ECO:0000313" key="7">
    <source>
        <dbReference type="Proteomes" id="UP000297948"/>
    </source>
</evidence>
<protein>
    <submittedName>
        <fullName evidence="6">TetR/AcrR family transcriptional regulator</fullName>
    </submittedName>
</protein>
<sequence length="246" mass="27246">MSHGDAQAAPFSRRERLRMATIREIKEVARSLLIQEGPENVTIRAIAREMGMTAPAVYRYFTSRDALIMGLRGDIFAEMAQQVGTGIEGLPVEEPGRRLIAAARALRCWALAHPHEFGLVLGPWAPGLGREEAKPERDMGWVFGSVITRLIEDLWRIRPFPVPAEQDLDAGLVAQMRALIEDQGIALPVGAIAITLRCWVRLYGLICMETLGYLSFALSGGEAFFERELRDLCIALGIADDFEEPA</sequence>
<dbReference type="GO" id="GO:0003700">
    <property type="term" value="F:DNA-binding transcription factor activity"/>
    <property type="evidence" value="ECO:0007669"/>
    <property type="project" value="TreeGrafter"/>
</dbReference>
<feature type="domain" description="HTH tetR-type" evidence="5">
    <location>
        <begin position="19"/>
        <end position="79"/>
    </location>
</feature>
<dbReference type="Pfam" id="PF13305">
    <property type="entry name" value="TetR_C_33"/>
    <property type="match status" value="1"/>
</dbReference>
<comment type="caution">
    <text evidence="6">The sequence shown here is derived from an EMBL/GenBank/DDBJ whole genome shotgun (WGS) entry which is preliminary data.</text>
</comment>
<dbReference type="Proteomes" id="UP000297948">
    <property type="component" value="Unassembled WGS sequence"/>
</dbReference>
<dbReference type="SUPFAM" id="SSF48498">
    <property type="entry name" value="Tetracyclin repressor-like, C-terminal domain"/>
    <property type="match status" value="1"/>
</dbReference>
<proteinExistence type="predicted"/>
<dbReference type="PROSITE" id="PS50977">
    <property type="entry name" value="HTH_TETR_2"/>
    <property type="match status" value="1"/>
</dbReference>
<dbReference type="InterPro" id="IPR050109">
    <property type="entry name" value="HTH-type_TetR-like_transc_reg"/>
</dbReference>
<dbReference type="PANTHER" id="PTHR30055">
    <property type="entry name" value="HTH-TYPE TRANSCRIPTIONAL REGULATOR RUTR"/>
    <property type="match status" value="1"/>
</dbReference>
<evidence type="ECO:0000313" key="6">
    <source>
        <dbReference type="EMBL" id="TGA99308.1"/>
    </source>
</evidence>
<gene>
    <name evidence="6" type="ORF">E4099_22570</name>
</gene>
<dbReference type="InterPro" id="IPR036271">
    <property type="entry name" value="Tet_transcr_reg_TetR-rel_C_sf"/>
</dbReference>
<dbReference type="EMBL" id="SRID01000251">
    <property type="protein sequence ID" value="TGA99308.1"/>
    <property type="molecule type" value="Genomic_DNA"/>
</dbReference>
<dbReference type="Pfam" id="PF00440">
    <property type="entry name" value="TetR_N"/>
    <property type="match status" value="1"/>
</dbReference>
<name>A0A4Z0GRT1_9ACTN</name>
<evidence type="ECO:0000256" key="3">
    <source>
        <dbReference type="ARBA" id="ARBA00023163"/>
    </source>
</evidence>
<keyword evidence="1" id="KW-0805">Transcription regulation</keyword>
<dbReference type="Gene3D" id="1.10.357.10">
    <property type="entry name" value="Tetracycline Repressor, domain 2"/>
    <property type="match status" value="1"/>
</dbReference>
<dbReference type="InterPro" id="IPR025996">
    <property type="entry name" value="MT1864/Rv1816-like_C"/>
</dbReference>
<keyword evidence="2 4" id="KW-0238">DNA-binding</keyword>